<evidence type="ECO:0000259" key="2">
    <source>
        <dbReference type="Pfam" id="PF07411"/>
    </source>
</evidence>
<accession>A0A7W2YJV5</accession>
<keyword evidence="4" id="KW-1185">Reference proteome</keyword>
<evidence type="ECO:0000313" key="4">
    <source>
        <dbReference type="Proteomes" id="UP000539350"/>
    </source>
</evidence>
<dbReference type="InterPro" id="IPR010879">
    <property type="entry name" value="DUF1508"/>
</dbReference>
<dbReference type="Pfam" id="PF07411">
    <property type="entry name" value="DUF1508"/>
    <property type="match status" value="2"/>
</dbReference>
<dbReference type="SUPFAM" id="SSF160113">
    <property type="entry name" value="YegP-like"/>
    <property type="match status" value="2"/>
</dbReference>
<dbReference type="RefSeq" id="WP_182174355.1">
    <property type="nucleotide sequence ID" value="NZ_JACFXU010000017.1"/>
</dbReference>
<evidence type="ECO:0000256" key="1">
    <source>
        <dbReference type="ARBA" id="ARBA00007576"/>
    </source>
</evidence>
<dbReference type="PANTHER" id="PTHR40606">
    <property type="match status" value="1"/>
</dbReference>
<gene>
    <name evidence="3" type="ORF">H2508_12720</name>
</gene>
<dbReference type="PANTHER" id="PTHR40606:SF1">
    <property type="entry name" value="UPF0339 PROTEIN YEGP"/>
    <property type="match status" value="1"/>
</dbReference>
<feature type="domain" description="DUF1508" evidence="2">
    <location>
        <begin position="62"/>
        <end position="108"/>
    </location>
</feature>
<feature type="domain" description="DUF1508" evidence="2">
    <location>
        <begin position="12"/>
        <end position="57"/>
    </location>
</feature>
<evidence type="ECO:0000313" key="3">
    <source>
        <dbReference type="EMBL" id="MBA6413976.1"/>
    </source>
</evidence>
<name>A0A7W2YJV5_9GAMM</name>
<dbReference type="Proteomes" id="UP000539350">
    <property type="component" value="Unassembled WGS sequence"/>
</dbReference>
<protein>
    <submittedName>
        <fullName evidence="3">YegP family protein</fullName>
    </submittedName>
</protein>
<comment type="similarity">
    <text evidence="1">Belongs to the UPF0339 family. Duplicated subfamily.</text>
</comment>
<dbReference type="InterPro" id="IPR036913">
    <property type="entry name" value="YegP-like_sf"/>
</dbReference>
<sequence>MAGKYDLKTSPSGKFMFNLKAGNGQIILTSQLYESKAAAENGIESVRTNSPDDNRYERKVSKSNEPYFVLKAANGQVIGTSEMYSGNAAMENGIQSVKTNGPTAPVEDHA</sequence>
<dbReference type="Gene3D" id="2.30.29.80">
    <property type="match status" value="1"/>
</dbReference>
<reference evidence="3 4" key="1">
    <citation type="submission" date="2020-07" db="EMBL/GenBank/DDBJ databases">
        <title>Halieaceae bacterium, F7430, whole genome shotgun sequencing project.</title>
        <authorList>
            <person name="Jiang S."/>
            <person name="Liu Z.W."/>
            <person name="Du Z.J."/>
        </authorList>
    </citation>
    <scope>NUCLEOTIDE SEQUENCE [LARGE SCALE GENOMIC DNA]</scope>
    <source>
        <strain evidence="3 4">F7430</strain>
    </source>
</reference>
<dbReference type="InterPro" id="IPR051141">
    <property type="entry name" value="UPF0339_domain"/>
</dbReference>
<proteinExistence type="inferred from homology"/>
<dbReference type="EMBL" id="JACFXU010000017">
    <property type="protein sequence ID" value="MBA6413976.1"/>
    <property type="molecule type" value="Genomic_DNA"/>
</dbReference>
<dbReference type="AlphaFoldDB" id="A0A7W2YJV5"/>
<organism evidence="3 4">
    <name type="scientific">Sediminihaliea albiluteola</name>
    <dbReference type="NCBI Taxonomy" id="2758564"/>
    <lineage>
        <taxon>Bacteria</taxon>
        <taxon>Pseudomonadati</taxon>
        <taxon>Pseudomonadota</taxon>
        <taxon>Gammaproteobacteria</taxon>
        <taxon>Cellvibrionales</taxon>
        <taxon>Halieaceae</taxon>
        <taxon>Sediminihaliea</taxon>
    </lineage>
</organism>
<comment type="caution">
    <text evidence="3">The sequence shown here is derived from an EMBL/GenBank/DDBJ whole genome shotgun (WGS) entry which is preliminary data.</text>
</comment>